<name>A0A1D1YNT2_9ARAE</name>
<keyword evidence="1" id="KW-0813">Transport</keyword>
<dbReference type="InterPro" id="IPR004274">
    <property type="entry name" value="FCP1_dom"/>
</dbReference>
<feature type="compositionally biased region" description="Basic residues" evidence="2">
    <location>
        <begin position="1"/>
        <end position="14"/>
    </location>
</feature>
<evidence type="ECO:0000256" key="2">
    <source>
        <dbReference type="SAM" id="MobiDB-lite"/>
    </source>
</evidence>
<proteinExistence type="inferred from homology"/>
<dbReference type="Pfam" id="PF03031">
    <property type="entry name" value="NIF"/>
    <property type="match status" value="1"/>
</dbReference>
<dbReference type="InterPro" id="IPR036412">
    <property type="entry name" value="HAD-like_sf"/>
</dbReference>
<dbReference type="SUPFAM" id="SSF56784">
    <property type="entry name" value="HAD-like"/>
    <property type="match status" value="1"/>
</dbReference>
<comment type="subcellular location">
    <subcellularLocation>
        <location evidence="1">Mitochondrion inner membrane</location>
        <topology evidence="1">Single-pass membrane protein</topology>
    </subcellularLocation>
</comment>
<dbReference type="SMART" id="SM00577">
    <property type="entry name" value="CPDc"/>
    <property type="match status" value="1"/>
</dbReference>
<dbReference type="PANTHER" id="PTHR12210">
    <property type="entry name" value="DULLARD PROTEIN PHOSPHATASE"/>
    <property type="match status" value="1"/>
</dbReference>
<organism evidence="4">
    <name type="scientific">Anthurium amnicola</name>
    <dbReference type="NCBI Taxonomy" id="1678845"/>
    <lineage>
        <taxon>Eukaryota</taxon>
        <taxon>Viridiplantae</taxon>
        <taxon>Streptophyta</taxon>
        <taxon>Embryophyta</taxon>
        <taxon>Tracheophyta</taxon>
        <taxon>Spermatophyta</taxon>
        <taxon>Magnoliopsida</taxon>
        <taxon>Liliopsida</taxon>
        <taxon>Araceae</taxon>
        <taxon>Pothoideae</taxon>
        <taxon>Potheae</taxon>
        <taxon>Anthurium</taxon>
    </lineage>
</organism>
<keyword evidence="1" id="KW-0809">Transit peptide</keyword>
<reference evidence="4" key="1">
    <citation type="submission" date="2015-07" db="EMBL/GenBank/DDBJ databases">
        <title>Transcriptome Assembly of Anthurium amnicola.</title>
        <authorList>
            <person name="Suzuki J."/>
        </authorList>
    </citation>
    <scope>NUCLEOTIDE SEQUENCE</scope>
</reference>
<keyword evidence="1" id="KW-0653">Protein transport</keyword>
<dbReference type="InterPro" id="IPR050365">
    <property type="entry name" value="TIM50"/>
</dbReference>
<dbReference type="PROSITE" id="PS50969">
    <property type="entry name" value="FCP1"/>
    <property type="match status" value="1"/>
</dbReference>
<comment type="function">
    <text evidence="1">Essential component of the TIM23 complex, a complex that mediates the translocation of transit peptide-containing proteins across the mitochondrial inner membrane.</text>
</comment>
<evidence type="ECO:0000256" key="1">
    <source>
        <dbReference type="RuleBase" id="RU365079"/>
    </source>
</evidence>
<evidence type="ECO:0000313" key="4">
    <source>
        <dbReference type="EMBL" id="JAT56300.1"/>
    </source>
</evidence>
<keyword evidence="1" id="KW-0811">Translocation</keyword>
<dbReference type="FunFam" id="3.40.50.1000:FF:000257">
    <property type="entry name" value="Haloacid dehalogenase-like hydrolase (HAD) superfamily protein"/>
    <property type="match status" value="1"/>
</dbReference>
<feature type="region of interest" description="Disordered" evidence="2">
    <location>
        <begin position="1"/>
        <end position="20"/>
    </location>
</feature>
<comment type="subunit">
    <text evidence="1">Component of the TIM23 complex.</text>
</comment>
<accession>A0A1D1YNT2</accession>
<keyword evidence="1" id="KW-0496">Mitochondrion</keyword>
<dbReference type="GO" id="GO:0005744">
    <property type="term" value="C:TIM23 mitochondrial import inner membrane translocase complex"/>
    <property type="evidence" value="ECO:0007669"/>
    <property type="project" value="UniProtKB-UniRule"/>
</dbReference>
<dbReference type="EMBL" id="GDJX01011636">
    <property type="protein sequence ID" value="JAT56300.1"/>
    <property type="molecule type" value="Transcribed_RNA"/>
</dbReference>
<gene>
    <name evidence="4" type="primary">SPBC1271.03c_8</name>
    <name evidence="4" type="ORF">g.78701</name>
</gene>
<evidence type="ECO:0000259" key="3">
    <source>
        <dbReference type="PROSITE" id="PS50969"/>
    </source>
</evidence>
<comment type="similarity">
    <text evidence="1">Belongs to the TIM50 family.</text>
</comment>
<dbReference type="AlphaFoldDB" id="A0A1D1YNT2"/>
<sequence length="572" mass="65285">KFKKAGQKGKKRRHEFSNSKYIKVHSKKFKKAGQKGKKRHHGCSNWNLQETGFCNNNSLIIESVIHKVETINSETNEKTKCRGKGKKKNKKKKTTINGNLISVSEKEVNGSVKSESIYFGEKINLYPEILSKSEMRENNISQTRTTEEENNGLRGTATIDAANKSDPPHLPESNPKNSGLKYTRRKYKKNETPICSSLTSISEKEFSGSMKSEIIDPVDKIDLYPEICSNSEMRNAKPNLEKVYARKRDRTKMKTPIVSEDYSLDNAQLCNVSPKLLEQKNENLYQLQKNEMSIEEKFGLKDKMSSSLSVENVADVTLDAAITVNGTLDDLPISLQRVSISYSKKKLLVLDLNGLLVDVTNEYHSSQRAPIKVAGKSVFKRPFCDEFMDFCFERFDVGIWSSRTRKNMDAVVNFLFRDKRSQPLFCWSQSKCTSTGFNTMENVHKPLVLKEMKKLWNNEDQDLPWEKGDYSPSNTLLIDDSPYKAICNPPHTAIFPSPYSYRDQSDNSLGLEGDLRVYLERLAWADNVQSYVKEHPFGQHAITPGNPSWKFYLQIIEKINPYFNQLAVADGV</sequence>
<dbReference type="InterPro" id="IPR023214">
    <property type="entry name" value="HAD_sf"/>
</dbReference>
<feature type="domain" description="FCP1 homology" evidence="3">
    <location>
        <begin position="341"/>
        <end position="522"/>
    </location>
</feature>
<dbReference type="GO" id="GO:0015031">
    <property type="term" value="P:protein transport"/>
    <property type="evidence" value="ECO:0007669"/>
    <property type="project" value="UniProtKB-KW"/>
</dbReference>
<feature type="non-terminal residue" evidence="4">
    <location>
        <position position="1"/>
    </location>
</feature>
<feature type="region of interest" description="Disordered" evidence="2">
    <location>
        <begin position="136"/>
        <end position="185"/>
    </location>
</feature>
<dbReference type="Gene3D" id="3.40.50.1000">
    <property type="entry name" value="HAD superfamily/HAD-like"/>
    <property type="match status" value="1"/>
</dbReference>
<protein>
    <recommendedName>
        <fullName evidence="1">Mitochondrial import inner membrane translocase subunit TIM50</fullName>
    </recommendedName>
</protein>